<organism evidence="2 3">
    <name type="scientific">Ooceraea biroi</name>
    <name type="common">Clonal raider ant</name>
    <name type="synonym">Cerapachys biroi</name>
    <dbReference type="NCBI Taxonomy" id="2015173"/>
    <lineage>
        <taxon>Eukaryota</taxon>
        <taxon>Metazoa</taxon>
        <taxon>Ecdysozoa</taxon>
        <taxon>Arthropoda</taxon>
        <taxon>Hexapoda</taxon>
        <taxon>Insecta</taxon>
        <taxon>Pterygota</taxon>
        <taxon>Neoptera</taxon>
        <taxon>Endopterygota</taxon>
        <taxon>Hymenoptera</taxon>
        <taxon>Apocrita</taxon>
        <taxon>Aculeata</taxon>
        <taxon>Formicoidea</taxon>
        <taxon>Formicidae</taxon>
        <taxon>Dorylinae</taxon>
        <taxon>Ooceraea</taxon>
    </lineage>
</organism>
<evidence type="ECO:0000313" key="3">
    <source>
        <dbReference type="Proteomes" id="UP000053097"/>
    </source>
</evidence>
<dbReference type="Proteomes" id="UP000053097">
    <property type="component" value="Unassembled WGS sequence"/>
</dbReference>
<accession>A0A026WGX0</accession>
<sequence length="127" mass="13692">MSRYGPIPWPARSPDLTPMKAKTKLGMGLRSKRRSAPVGSLIGGAAGVAKAVNDSKATRRQLEELQRHSHAMEGRGLYLAPHARGRGTKKKKNVPVSARIATRRDDRRAASGVGRASSRAVLQRGCL</sequence>
<reference evidence="2 3" key="1">
    <citation type="journal article" date="2014" name="Curr. Biol.">
        <title>The genome of the clonal raider ant Cerapachys biroi.</title>
        <authorList>
            <person name="Oxley P.R."/>
            <person name="Ji L."/>
            <person name="Fetter-Pruneda I."/>
            <person name="McKenzie S.K."/>
            <person name="Li C."/>
            <person name="Hu H."/>
            <person name="Zhang G."/>
            <person name="Kronauer D.J."/>
        </authorList>
    </citation>
    <scope>NUCLEOTIDE SEQUENCE [LARGE SCALE GENOMIC DNA]</scope>
</reference>
<gene>
    <name evidence="2" type="ORF">X777_05154</name>
</gene>
<evidence type="ECO:0000256" key="1">
    <source>
        <dbReference type="SAM" id="MobiDB-lite"/>
    </source>
</evidence>
<proteinExistence type="predicted"/>
<keyword evidence="3" id="KW-1185">Reference proteome</keyword>
<feature type="compositionally biased region" description="Low complexity" evidence="1">
    <location>
        <begin position="110"/>
        <end position="121"/>
    </location>
</feature>
<protein>
    <submittedName>
        <fullName evidence="2">Uncharacterized protein</fullName>
    </submittedName>
</protein>
<dbReference type="EMBL" id="KK107212">
    <property type="protein sequence ID" value="EZA55312.1"/>
    <property type="molecule type" value="Genomic_DNA"/>
</dbReference>
<feature type="compositionally biased region" description="Basic residues" evidence="1">
    <location>
        <begin position="83"/>
        <end position="93"/>
    </location>
</feature>
<evidence type="ECO:0000313" key="2">
    <source>
        <dbReference type="EMBL" id="EZA55312.1"/>
    </source>
</evidence>
<feature type="region of interest" description="Disordered" evidence="1">
    <location>
        <begin position="67"/>
        <end position="127"/>
    </location>
</feature>
<name>A0A026WGX0_OOCBI</name>
<dbReference type="AlphaFoldDB" id="A0A026WGX0"/>